<dbReference type="InterPro" id="IPR000524">
    <property type="entry name" value="Tscrpt_reg_HTH_GntR"/>
</dbReference>
<feature type="domain" description="HTH gntR-type" evidence="4">
    <location>
        <begin position="11"/>
        <end position="81"/>
    </location>
</feature>
<keyword evidence="2 5" id="KW-0238">DNA-binding</keyword>
<dbReference type="SMART" id="SM00895">
    <property type="entry name" value="FCD"/>
    <property type="match status" value="1"/>
</dbReference>
<dbReference type="PROSITE" id="PS50949">
    <property type="entry name" value="HTH_GNTR"/>
    <property type="match status" value="1"/>
</dbReference>
<evidence type="ECO:0000256" key="1">
    <source>
        <dbReference type="ARBA" id="ARBA00023015"/>
    </source>
</evidence>
<gene>
    <name evidence="5" type="ORF">SAMN04489732_1038</name>
</gene>
<name>A0A1H8U0G0_9PSEU</name>
<dbReference type="RefSeq" id="WP_091614729.1">
    <property type="nucleotide sequence ID" value="NZ_FOEF01000003.1"/>
</dbReference>
<dbReference type="InterPro" id="IPR008920">
    <property type="entry name" value="TF_FadR/GntR_C"/>
</dbReference>
<dbReference type="STRING" id="394193.SAMN04489732_1038"/>
<dbReference type="SMART" id="SM00345">
    <property type="entry name" value="HTH_GNTR"/>
    <property type="match status" value="1"/>
</dbReference>
<protein>
    <submittedName>
        <fullName evidence="5">DNA-binding transcriptional regulator, FadR family</fullName>
    </submittedName>
</protein>
<dbReference type="SUPFAM" id="SSF48008">
    <property type="entry name" value="GntR ligand-binding domain-like"/>
    <property type="match status" value="1"/>
</dbReference>
<dbReference type="EMBL" id="FOEF01000003">
    <property type="protein sequence ID" value="SEO96719.1"/>
    <property type="molecule type" value="Genomic_DNA"/>
</dbReference>
<dbReference type="GO" id="GO:0003677">
    <property type="term" value="F:DNA binding"/>
    <property type="evidence" value="ECO:0007669"/>
    <property type="project" value="UniProtKB-KW"/>
</dbReference>
<dbReference type="OrthoDB" id="7989071at2"/>
<dbReference type="PANTHER" id="PTHR43537">
    <property type="entry name" value="TRANSCRIPTIONAL REGULATOR, GNTR FAMILY"/>
    <property type="match status" value="1"/>
</dbReference>
<dbReference type="Gene3D" id="1.10.10.10">
    <property type="entry name" value="Winged helix-like DNA-binding domain superfamily/Winged helix DNA-binding domain"/>
    <property type="match status" value="1"/>
</dbReference>
<dbReference type="InterPro" id="IPR011711">
    <property type="entry name" value="GntR_C"/>
</dbReference>
<organism evidence="5 6">
    <name type="scientific">Amycolatopsis saalfeldensis</name>
    <dbReference type="NCBI Taxonomy" id="394193"/>
    <lineage>
        <taxon>Bacteria</taxon>
        <taxon>Bacillati</taxon>
        <taxon>Actinomycetota</taxon>
        <taxon>Actinomycetes</taxon>
        <taxon>Pseudonocardiales</taxon>
        <taxon>Pseudonocardiaceae</taxon>
        <taxon>Amycolatopsis</taxon>
    </lineage>
</organism>
<sequence length="249" mass="28136">MSPFEIAAKPPPAYTLVADQLRMAIQIGHYLPGEQFPPERTLAEQLGVSRTTIREAARLLEGEGLVETRYGRTGGLRVLDRRLTAAEVRRLLREREAHIETVFDFRLPVERAAAGLAARKRTKTELGKLYSLLQQMRAIIAERDEPEDGSQSAVARWKAVDTEFHLTIARAARNPLLEEAVLKGRAEMFHPINAVFTKIHPYMEESHERIVAAIGDKDADEADRLMAEHIEETRASVLYYVKTGRPYLP</sequence>
<keyword evidence="6" id="KW-1185">Reference proteome</keyword>
<evidence type="ECO:0000259" key="4">
    <source>
        <dbReference type="PROSITE" id="PS50949"/>
    </source>
</evidence>
<proteinExistence type="predicted"/>
<keyword evidence="3" id="KW-0804">Transcription</keyword>
<dbReference type="Pfam" id="PF07729">
    <property type="entry name" value="FCD"/>
    <property type="match status" value="1"/>
</dbReference>
<evidence type="ECO:0000313" key="5">
    <source>
        <dbReference type="EMBL" id="SEO96719.1"/>
    </source>
</evidence>
<reference evidence="5 6" key="1">
    <citation type="submission" date="2016-10" db="EMBL/GenBank/DDBJ databases">
        <authorList>
            <person name="de Groot N.N."/>
        </authorList>
    </citation>
    <scope>NUCLEOTIDE SEQUENCE [LARGE SCALE GENOMIC DNA]</scope>
    <source>
        <strain evidence="5 6">DSM 44993</strain>
    </source>
</reference>
<dbReference type="GO" id="GO:0003700">
    <property type="term" value="F:DNA-binding transcription factor activity"/>
    <property type="evidence" value="ECO:0007669"/>
    <property type="project" value="InterPro"/>
</dbReference>
<evidence type="ECO:0000256" key="3">
    <source>
        <dbReference type="ARBA" id="ARBA00023163"/>
    </source>
</evidence>
<evidence type="ECO:0000256" key="2">
    <source>
        <dbReference type="ARBA" id="ARBA00023125"/>
    </source>
</evidence>
<evidence type="ECO:0000313" key="6">
    <source>
        <dbReference type="Proteomes" id="UP000198582"/>
    </source>
</evidence>
<dbReference type="SUPFAM" id="SSF46785">
    <property type="entry name" value="Winged helix' DNA-binding domain"/>
    <property type="match status" value="1"/>
</dbReference>
<dbReference type="InterPro" id="IPR036390">
    <property type="entry name" value="WH_DNA-bd_sf"/>
</dbReference>
<dbReference type="PRINTS" id="PR00035">
    <property type="entry name" value="HTHGNTR"/>
</dbReference>
<dbReference type="CDD" id="cd07377">
    <property type="entry name" value="WHTH_GntR"/>
    <property type="match status" value="1"/>
</dbReference>
<dbReference type="InterPro" id="IPR036388">
    <property type="entry name" value="WH-like_DNA-bd_sf"/>
</dbReference>
<dbReference type="Pfam" id="PF00392">
    <property type="entry name" value="GntR"/>
    <property type="match status" value="1"/>
</dbReference>
<keyword evidence="1" id="KW-0805">Transcription regulation</keyword>
<dbReference type="Proteomes" id="UP000198582">
    <property type="component" value="Unassembled WGS sequence"/>
</dbReference>
<dbReference type="AlphaFoldDB" id="A0A1H8U0G0"/>
<dbReference type="PANTHER" id="PTHR43537:SF5">
    <property type="entry name" value="UXU OPERON TRANSCRIPTIONAL REGULATOR"/>
    <property type="match status" value="1"/>
</dbReference>
<accession>A0A1H8U0G0</accession>
<dbReference type="Gene3D" id="1.20.120.530">
    <property type="entry name" value="GntR ligand-binding domain-like"/>
    <property type="match status" value="1"/>
</dbReference>